<keyword evidence="2" id="KW-0472">Membrane</keyword>
<feature type="transmembrane region" description="Helical" evidence="2">
    <location>
        <begin position="20"/>
        <end position="39"/>
    </location>
</feature>
<reference evidence="3 4" key="1">
    <citation type="submission" date="2023-11" db="EMBL/GenBank/DDBJ databases">
        <title>Halocaridina rubra genome assembly.</title>
        <authorList>
            <person name="Smith C."/>
        </authorList>
    </citation>
    <scope>NUCLEOTIDE SEQUENCE [LARGE SCALE GENOMIC DNA]</scope>
    <source>
        <strain evidence="3">EP-1</strain>
        <tissue evidence="3">Whole</tissue>
    </source>
</reference>
<gene>
    <name evidence="3" type="ORF">SK128_016342</name>
</gene>
<comment type="caution">
    <text evidence="3">The sequence shown here is derived from an EMBL/GenBank/DDBJ whole genome shotgun (WGS) entry which is preliminary data.</text>
</comment>
<sequence>YALAAFAGGLLYEGLGGPGMYMVAGVASAFTFVLHLLSLKFLPPPEEHVNGVAEPAKRSGEGDGEEEMALNENDDSFMSTSHRGSVESTATVILESPMDMT</sequence>
<feature type="non-terminal residue" evidence="3">
    <location>
        <position position="1"/>
    </location>
</feature>
<feature type="region of interest" description="Disordered" evidence="1">
    <location>
        <begin position="75"/>
        <end position="101"/>
    </location>
</feature>
<keyword evidence="2" id="KW-1133">Transmembrane helix</keyword>
<evidence type="ECO:0000313" key="3">
    <source>
        <dbReference type="EMBL" id="KAK7084221.1"/>
    </source>
</evidence>
<accession>A0AAN8XK12</accession>
<dbReference type="EMBL" id="JAXCGZ010002196">
    <property type="protein sequence ID" value="KAK7084221.1"/>
    <property type="molecule type" value="Genomic_DNA"/>
</dbReference>
<protein>
    <submittedName>
        <fullName evidence="3">Uncharacterized protein</fullName>
    </submittedName>
</protein>
<evidence type="ECO:0000256" key="2">
    <source>
        <dbReference type="SAM" id="Phobius"/>
    </source>
</evidence>
<evidence type="ECO:0000256" key="1">
    <source>
        <dbReference type="SAM" id="MobiDB-lite"/>
    </source>
</evidence>
<keyword evidence="4" id="KW-1185">Reference proteome</keyword>
<dbReference type="Proteomes" id="UP001381693">
    <property type="component" value="Unassembled WGS sequence"/>
</dbReference>
<feature type="compositionally biased region" description="Basic and acidic residues" evidence="1">
    <location>
        <begin position="48"/>
        <end position="61"/>
    </location>
</feature>
<evidence type="ECO:0000313" key="4">
    <source>
        <dbReference type="Proteomes" id="UP001381693"/>
    </source>
</evidence>
<organism evidence="3 4">
    <name type="scientific">Halocaridina rubra</name>
    <name type="common">Hawaiian red shrimp</name>
    <dbReference type="NCBI Taxonomy" id="373956"/>
    <lineage>
        <taxon>Eukaryota</taxon>
        <taxon>Metazoa</taxon>
        <taxon>Ecdysozoa</taxon>
        <taxon>Arthropoda</taxon>
        <taxon>Crustacea</taxon>
        <taxon>Multicrustacea</taxon>
        <taxon>Malacostraca</taxon>
        <taxon>Eumalacostraca</taxon>
        <taxon>Eucarida</taxon>
        <taxon>Decapoda</taxon>
        <taxon>Pleocyemata</taxon>
        <taxon>Caridea</taxon>
        <taxon>Atyoidea</taxon>
        <taxon>Atyidae</taxon>
        <taxon>Halocaridina</taxon>
    </lineage>
</organism>
<proteinExistence type="predicted"/>
<dbReference type="AlphaFoldDB" id="A0AAN8XK12"/>
<name>A0AAN8XK12_HALRR</name>
<feature type="region of interest" description="Disordered" evidence="1">
    <location>
        <begin position="48"/>
        <end position="67"/>
    </location>
</feature>
<keyword evidence="2" id="KW-0812">Transmembrane</keyword>
<feature type="compositionally biased region" description="Polar residues" evidence="1">
    <location>
        <begin position="76"/>
        <end position="91"/>
    </location>
</feature>